<sequence>MRDYIRRFFIAGIMALCVGLLFLGGKHSKAAELNVEELTQDWMWPADGVITDTFGTRRGHHKGIDIAAESGSPVYAVDSGMVSKSYYSQTYGHVIFIKHSNQTETVYAHMNERLAGKGQQVSQGQKIGTMGSTGDSSGVHLHFEIHKREWTVDKENAVDPFVAFGREEIGQPVYATLNEKSAQEVSAQISQLGPGQTRIQDHSSVNAEIAEPVQGEEAMHMVQPGETLWEIAEVYNLSVNEIASVNNIQQNKIVSGQKLRIKLENYEQYAVKKGDTLTAIANKYQTTAKAIKEMNKLDADVIKVGQLLIIRQNE</sequence>
<dbReference type="PANTHER" id="PTHR21666:SF270">
    <property type="entry name" value="MUREIN HYDROLASE ACTIVATOR ENVC"/>
    <property type="match status" value="1"/>
</dbReference>
<evidence type="ECO:0000259" key="1">
    <source>
        <dbReference type="PROSITE" id="PS51782"/>
    </source>
</evidence>
<dbReference type="GeneID" id="65402726"/>
<dbReference type="CDD" id="cd00118">
    <property type="entry name" value="LysM"/>
    <property type="match status" value="2"/>
</dbReference>
<protein>
    <submittedName>
        <fullName evidence="2">LysM domain-containing protein</fullName>
    </submittedName>
</protein>
<proteinExistence type="predicted"/>
<dbReference type="CDD" id="cd12797">
    <property type="entry name" value="M23_peptidase"/>
    <property type="match status" value="1"/>
</dbReference>
<dbReference type="SMART" id="SM00257">
    <property type="entry name" value="LysM"/>
    <property type="match status" value="2"/>
</dbReference>
<organism evidence="2 3">
    <name type="scientific">Cytobacillus oceanisediminis</name>
    <dbReference type="NCBI Taxonomy" id="665099"/>
    <lineage>
        <taxon>Bacteria</taxon>
        <taxon>Bacillati</taxon>
        <taxon>Bacillota</taxon>
        <taxon>Bacilli</taxon>
        <taxon>Bacillales</taxon>
        <taxon>Bacillaceae</taxon>
        <taxon>Cytobacillus</taxon>
    </lineage>
</organism>
<dbReference type="PANTHER" id="PTHR21666">
    <property type="entry name" value="PEPTIDASE-RELATED"/>
    <property type="match status" value="1"/>
</dbReference>
<feature type="domain" description="LysM" evidence="1">
    <location>
        <begin position="267"/>
        <end position="310"/>
    </location>
</feature>
<dbReference type="SUPFAM" id="SSF54106">
    <property type="entry name" value="LysM domain"/>
    <property type="match status" value="2"/>
</dbReference>
<gene>
    <name evidence="2" type="ORF">IQ19_01497</name>
</gene>
<dbReference type="OrthoDB" id="9805070at2"/>
<evidence type="ECO:0000313" key="2">
    <source>
        <dbReference type="EMBL" id="TWH89072.1"/>
    </source>
</evidence>
<evidence type="ECO:0000313" key="3">
    <source>
        <dbReference type="Proteomes" id="UP000318667"/>
    </source>
</evidence>
<dbReference type="Pfam" id="PF01476">
    <property type="entry name" value="LysM"/>
    <property type="match status" value="2"/>
</dbReference>
<dbReference type="AlphaFoldDB" id="A0A562K0X8"/>
<dbReference type="Proteomes" id="UP000318667">
    <property type="component" value="Unassembled WGS sequence"/>
</dbReference>
<dbReference type="Pfam" id="PF01551">
    <property type="entry name" value="Peptidase_M23"/>
    <property type="match status" value="1"/>
</dbReference>
<comment type="caution">
    <text evidence="2">The sequence shown here is derived from an EMBL/GenBank/DDBJ whole genome shotgun (WGS) entry which is preliminary data.</text>
</comment>
<dbReference type="PROSITE" id="PS51782">
    <property type="entry name" value="LYSM"/>
    <property type="match status" value="2"/>
</dbReference>
<dbReference type="InterPro" id="IPR018392">
    <property type="entry name" value="LysM"/>
</dbReference>
<accession>A0A562K0X8</accession>
<dbReference type="Gene3D" id="2.70.70.10">
    <property type="entry name" value="Glucose Permease (Domain IIA)"/>
    <property type="match status" value="1"/>
</dbReference>
<reference evidence="2 3" key="1">
    <citation type="journal article" date="2015" name="Stand. Genomic Sci.">
        <title>Genomic Encyclopedia of Bacterial and Archaeal Type Strains, Phase III: the genomes of soil and plant-associated and newly described type strains.</title>
        <authorList>
            <person name="Whitman W.B."/>
            <person name="Woyke T."/>
            <person name="Klenk H.P."/>
            <person name="Zhou Y."/>
            <person name="Lilburn T.G."/>
            <person name="Beck B.J."/>
            <person name="De Vos P."/>
            <person name="Vandamme P."/>
            <person name="Eisen J.A."/>
            <person name="Garrity G."/>
            <person name="Hugenholtz P."/>
            <person name="Kyrpides N.C."/>
        </authorList>
    </citation>
    <scope>NUCLEOTIDE SEQUENCE [LARGE SCALE GENOMIC DNA]</scope>
    <source>
        <strain evidence="2 3">CGMCC 1.10115</strain>
    </source>
</reference>
<dbReference type="EMBL" id="VLKI01000003">
    <property type="protein sequence ID" value="TWH89072.1"/>
    <property type="molecule type" value="Genomic_DNA"/>
</dbReference>
<dbReference type="InterPro" id="IPR016047">
    <property type="entry name" value="M23ase_b-sheet_dom"/>
</dbReference>
<dbReference type="SUPFAM" id="SSF51261">
    <property type="entry name" value="Duplicated hybrid motif"/>
    <property type="match status" value="1"/>
</dbReference>
<dbReference type="InterPro" id="IPR050570">
    <property type="entry name" value="Cell_wall_metabolism_enzyme"/>
</dbReference>
<dbReference type="GO" id="GO:0004222">
    <property type="term" value="F:metalloendopeptidase activity"/>
    <property type="evidence" value="ECO:0007669"/>
    <property type="project" value="TreeGrafter"/>
</dbReference>
<dbReference type="Gene3D" id="3.10.350.10">
    <property type="entry name" value="LysM domain"/>
    <property type="match status" value="2"/>
</dbReference>
<dbReference type="InterPro" id="IPR036779">
    <property type="entry name" value="LysM_dom_sf"/>
</dbReference>
<name>A0A562K0X8_9BACI</name>
<feature type="domain" description="LysM" evidence="1">
    <location>
        <begin position="218"/>
        <end position="261"/>
    </location>
</feature>
<dbReference type="RefSeq" id="WP_144541480.1">
    <property type="nucleotide sequence ID" value="NZ_CBCSDC010000003.1"/>
</dbReference>
<dbReference type="InterPro" id="IPR011055">
    <property type="entry name" value="Dup_hybrid_motif"/>
</dbReference>
<keyword evidence="3" id="KW-1185">Reference proteome</keyword>